<dbReference type="InterPro" id="IPR042197">
    <property type="entry name" value="Apaf_helical"/>
</dbReference>
<dbReference type="Proteomes" id="UP000479710">
    <property type="component" value="Unassembled WGS sequence"/>
</dbReference>
<evidence type="ECO:0000313" key="3">
    <source>
        <dbReference type="Proteomes" id="UP000479710"/>
    </source>
</evidence>
<dbReference type="GO" id="GO:0043531">
    <property type="term" value="F:ADP binding"/>
    <property type="evidence" value="ECO:0007669"/>
    <property type="project" value="InterPro"/>
</dbReference>
<dbReference type="EMBL" id="SPHZ02000010">
    <property type="protein sequence ID" value="KAF0896734.1"/>
    <property type="molecule type" value="Genomic_DNA"/>
</dbReference>
<dbReference type="OrthoDB" id="598235at2759"/>
<dbReference type="Gene3D" id="3.40.50.300">
    <property type="entry name" value="P-loop containing nucleotide triphosphate hydrolases"/>
    <property type="match status" value="1"/>
</dbReference>
<dbReference type="Pfam" id="PF00931">
    <property type="entry name" value="NB-ARC"/>
    <property type="match status" value="1"/>
</dbReference>
<comment type="caution">
    <text evidence="2">The sequence shown here is derived from an EMBL/GenBank/DDBJ whole genome shotgun (WGS) entry which is preliminary data.</text>
</comment>
<dbReference type="PRINTS" id="PR00364">
    <property type="entry name" value="DISEASERSIST"/>
</dbReference>
<evidence type="ECO:0000259" key="1">
    <source>
        <dbReference type="Pfam" id="PF00931"/>
    </source>
</evidence>
<gene>
    <name evidence="2" type="ORF">E2562_027261</name>
</gene>
<keyword evidence="3" id="KW-1185">Reference proteome</keyword>
<dbReference type="InterPro" id="IPR002182">
    <property type="entry name" value="NB-ARC"/>
</dbReference>
<dbReference type="PANTHER" id="PTHR36766:SF63">
    <property type="entry name" value="NB-ARC DOMAIN-CONTAINING PROTEIN"/>
    <property type="match status" value="1"/>
</dbReference>
<dbReference type="Gene3D" id="1.10.8.430">
    <property type="entry name" value="Helical domain of apoptotic protease-activating factors"/>
    <property type="match status" value="1"/>
</dbReference>
<dbReference type="PANTHER" id="PTHR36766">
    <property type="entry name" value="PLANT BROAD-SPECTRUM MILDEW RESISTANCE PROTEIN RPW8"/>
    <property type="match status" value="1"/>
</dbReference>
<dbReference type="SUPFAM" id="SSF52540">
    <property type="entry name" value="P-loop containing nucleoside triphosphate hydrolases"/>
    <property type="match status" value="1"/>
</dbReference>
<proteinExistence type="predicted"/>
<dbReference type="InterPro" id="IPR027417">
    <property type="entry name" value="P-loop_NTPase"/>
</dbReference>
<feature type="domain" description="NB-ARC" evidence="1">
    <location>
        <begin position="2"/>
        <end position="89"/>
    </location>
</feature>
<name>A0A6G1CAA3_9ORYZ</name>
<sequence>METEDLQDELKRFLRDRKYLVILDDVWAPEVVIDLLRALVLNLKGSRVLVTTRIDGVVLLAFPDKRITLERLSEKESKELFYRTAFPRDENHECAEQVTQLANKIVSKCKGIPLAIVSIGRLLLVRDKTEEEFRHIHDQLDWELINNPSLEHVRKYSLLELHLPSDKLEELLPIFNLVSRGLSF</sequence>
<organism evidence="2 3">
    <name type="scientific">Oryza meyeriana var. granulata</name>
    <dbReference type="NCBI Taxonomy" id="110450"/>
    <lineage>
        <taxon>Eukaryota</taxon>
        <taxon>Viridiplantae</taxon>
        <taxon>Streptophyta</taxon>
        <taxon>Embryophyta</taxon>
        <taxon>Tracheophyta</taxon>
        <taxon>Spermatophyta</taxon>
        <taxon>Magnoliopsida</taxon>
        <taxon>Liliopsida</taxon>
        <taxon>Poales</taxon>
        <taxon>Poaceae</taxon>
        <taxon>BOP clade</taxon>
        <taxon>Oryzoideae</taxon>
        <taxon>Oryzeae</taxon>
        <taxon>Oryzinae</taxon>
        <taxon>Oryza</taxon>
        <taxon>Oryza meyeriana</taxon>
    </lineage>
</organism>
<dbReference type="AlphaFoldDB" id="A0A6G1CAA3"/>
<reference evidence="2 3" key="1">
    <citation type="submission" date="2019-11" db="EMBL/GenBank/DDBJ databases">
        <title>Whole genome sequence of Oryza granulata.</title>
        <authorList>
            <person name="Li W."/>
        </authorList>
    </citation>
    <scope>NUCLEOTIDE SEQUENCE [LARGE SCALE GENOMIC DNA]</scope>
    <source>
        <strain evidence="3">cv. Menghai</strain>
        <tissue evidence="2">Leaf</tissue>
    </source>
</reference>
<evidence type="ECO:0000313" key="2">
    <source>
        <dbReference type="EMBL" id="KAF0896734.1"/>
    </source>
</evidence>
<accession>A0A6G1CAA3</accession>
<protein>
    <recommendedName>
        <fullName evidence="1">NB-ARC domain-containing protein</fullName>
    </recommendedName>
</protein>